<keyword evidence="10" id="KW-0539">Nucleus</keyword>
<dbReference type="InterPro" id="IPR016135">
    <property type="entry name" value="UBQ-conjugating_enzyme/RWD"/>
</dbReference>
<dbReference type="GO" id="GO:0061631">
    <property type="term" value="F:ubiquitin conjugating enzyme activity"/>
    <property type="evidence" value="ECO:0007669"/>
    <property type="project" value="UniProtKB-EC"/>
</dbReference>
<evidence type="ECO:0000256" key="3">
    <source>
        <dbReference type="ARBA" id="ARBA00012486"/>
    </source>
</evidence>
<evidence type="ECO:0000256" key="2">
    <source>
        <dbReference type="ARBA" id="ARBA00004496"/>
    </source>
</evidence>
<proteinExistence type="predicted"/>
<dbReference type="GO" id="GO:0006915">
    <property type="term" value="P:apoptotic process"/>
    <property type="evidence" value="ECO:0007669"/>
    <property type="project" value="UniProtKB-KW"/>
</dbReference>
<dbReference type="PANTHER" id="PTHR46116:SF26">
    <property type="entry name" value="UBIQUITIN-CONJUGATING ENZYME E2 Z"/>
    <property type="match status" value="1"/>
</dbReference>
<dbReference type="CDD" id="cd23809">
    <property type="entry name" value="UBCc_UBE2Z"/>
    <property type="match status" value="1"/>
</dbReference>
<dbReference type="SMART" id="SM00212">
    <property type="entry name" value="UBCc"/>
    <property type="match status" value="1"/>
</dbReference>
<dbReference type="Pfam" id="PF00179">
    <property type="entry name" value="UQ_con"/>
    <property type="match status" value="1"/>
</dbReference>
<dbReference type="AlphaFoldDB" id="A0A9D4PR00"/>
<dbReference type="PROSITE" id="PS50127">
    <property type="entry name" value="UBC_2"/>
    <property type="match status" value="1"/>
</dbReference>
<dbReference type="GO" id="GO:0043066">
    <property type="term" value="P:negative regulation of apoptotic process"/>
    <property type="evidence" value="ECO:0007669"/>
    <property type="project" value="TreeGrafter"/>
</dbReference>
<name>A0A9D4PR00_RHISA</name>
<feature type="domain" description="UBC core" evidence="16">
    <location>
        <begin position="7"/>
        <end position="201"/>
    </location>
</feature>
<evidence type="ECO:0000256" key="5">
    <source>
        <dbReference type="ARBA" id="ARBA00022679"/>
    </source>
</evidence>
<comment type="subcellular location">
    <subcellularLocation>
        <location evidence="2">Cytoplasm</location>
    </subcellularLocation>
    <subcellularLocation>
        <location evidence="1">Nucleus</location>
    </subcellularLocation>
</comment>
<organism evidence="17 18">
    <name type="scientific">Rhipicephalus sanguineus</name>
    <name type="common">Brown dog tick</name>
    <name type="synonym">Ixodes sanguineus</name>
    <dbReference type="NCBI Taxonomy" id="34632"/>
    <lineage>
        <taxon>Eukaryota</taxon>
        <taxon>Metazoa</taxon>
        <taxon>Ecdysozoa</taxon>
        <taxon>Arthropoda</taxon>
        <taxon>Chelicerata</taxon>
        <taxon>Arachnida</taxon>
        <taxon>Acari</taxon>
        <taxon>Parasitiformes</taxon>
        <taxon>Ixodida</taxon>
        <taxon>Ixodoidea</taxon>
        <taxon>Ixodidae</taxon>
        <taxon>Rhipicephalinae</taxon>
        <taxon>Rhipicephalus</taxon>
        <taxon>Rhipicephalus</taxon>
    </lineage>
</organism>
<keyword evidence="6" id="KW-0053">Apoptosis</keyword>
<evidence type="ECO:0000256" key="9">
    <source>
        <dbReference type="ARBA" id="ARBA00022840"/>
    </source>
</evidence>
<keyword evidence="7" id="KW-0547">Nucleotide-binding</keyword>
<feature type="region of interest" description="Disordered" evidence="15">
    <location>
        <begin position="434"/>
        <end position="482"/>
    </location>
</feature>
<dbReference type="PANTHER" id="PTHR46116">
    <property type="entry name" value="(E3-INDEPENDENT) E2 UBIQUITIN-CONJUGATING ENZYME"/>
    <property type="match status" value="1"/>
</dbReference>
<accession>A0A9D4PR00</accession>
<evidence type="ECO:0000313" key="18">
    <source>
        <dbReference type="Proteomes" id="UP000821837"/>
    </source>
</evidence>
<keyword evidence="8" id="KW-0833">Ubl conjugation pathway</keyword>
<evidence type="ECO:0000256" key="8">
    <source>
        <dbReference type="ARBA" id="ARBA00022786"/>
    </source>
</evidence>
<keyword evidence="4" id="KW-0963">Cytoplasm</keyword>
<reference evidence="17" key="1">
    <citation type="journal article" date="2020" name="Cell">
        <title>Large-Scale Comparative Analyses of Tick Genomes Elucidate Their Genetic Diversity and Vector Capacities.</title>
        <authorList>
            <consortium name="Tick Genome and Microbiome Consortium (TIGMIC)"/>
            <person name="Jia N."/>
            <person name="Wang J."/>
            <person name="Shi W."/>
            <person name="Du L."/>
            <person name="Sun Y."/>
            <person name="Zhan W."/>
            <person name="Jiang J.F."/>
            <person name="Wang Q."/>
            <person name="Zhang B."/>
            <person name="Ji P."/>
            <person name="Bell-Sakyi L."/>
            <person name="Cui X.M."/>
            <person name="Yuan T.T."/>
            <person name="Jiang B.G."/>
            <person name="Yang W.F."/>
            <person name="Lam T.T."/>
            <person name="Chang Q.C."/>
            <person name="Ding S.J."/>
            <person name="Wang X.J."/>
            <person name="Zhu J.G."/>
            <person name="Ruan X.D."/>
            <person name="Zhao L."/>
            <person name="Wei J.T."/>
            <person name="Ye R.Z."/>
            <person name="Que T.C."/>
            <person name="Du C.H."/>
            <person name="Zhou Y.H."/>
            <person name="Cheng J.X."/>
            <person name="Dai P.F."/>
            <person name="Guo W.B."/>
            <person name="Han X.H."/>
            <person name="Huang E.J."/>
            <person name="Li L.F."/>
            <person name="Wei W."/>
            <person name="Gao Y.C."/>
            <person name="Liu J.Z."/>
            <person name="Shao H.Z."/>
            <person name="Wang X."/>
            <person name="Wang C.C."/>
            <person name="Yang T.C."/>
            <person name="Huo Q.B."/>
            <person name="Li W."/>
            <person name="Chen H.Y."/>
            <person name="Chen S.E."/>
            <person name="Zhou L.G."/>
            <person name="Ni X.B."/>
            <person name="Tian J.H."/>
            <person name="Sheng Y."/>
            <person name="Liu T."/>
            <person name="Pan Y.S."/>
            <person name="Xia L.Y."/>
            <person name="Li J."/>
            <person name="Zhao F."/>
            <person name="Cao W.C."/>
        </authorList>
    </citation>
    <scope>NUCLEOTIDE SEQUENCE</scope>
    <source>
        <strain evidence="17">Rsan-2018</strain>
    </source>
</reference>
<evidence type="ECO:0000256" key="12">
    <source>
        <dbReference type="ARBA" id="ARBA00041798"/>
    </source>
</evidence>
<dbReference type="VEuPathDB" id="VectorBase:RSAN_055768"/>
<keyword evidence="5" id="KW-0808">Transferase</keyword>
<gene>
    <name evidence="17" type="ORF">HPB52_008771</name>
</gene>
<evidence type="ECO:0000256" key="11">
    <source>
        <dbReference type="ARBA" id="ARBA00039894"/>
    </source>
</evidence>
<reference evidence="17" key="2">
    <citation type="submission" date="2021-09" db="EMBL/GenBank/DDBJ databases">
        <authorList>
            <person name="Jia N."/>
            <person name="Wang J."/>
            <person name="Shi W."/>
            <person name="Du L."/>
            <person name="Sun Y."/>
            <person name="Zhan W."/>
            <person name="Jiang J."/>
            <person name="Wang Q."/>
            <person name="Zhang B."/>
            <person name="Ji P."/>
            <person name="Sakyi L.B."/>
            <person name="Cui X."/>
            <person name="Yuan T."/>
            <person name="Jiang B."/>
            <person name="Yang W."/>
            <person name="Lam T.T.-Y."/>
            <person name="Chang Q."/>
            <person name="Ding S."/>
            <person name="Wang X."/>
            <person name="Zhu J."/>
            <person name="Ruan X."/>
            <person name="Zhao L."/>
            <person name="Wei J."/>
            <person name="Que T."/>
            <person name="Du C."/>
            <person name="Cheng J."/>
            <person name="Dai P."/>
            <person name="Han X."/>
            <person name="Huang E."/>
            <person name="Gao Y."/>
            <person name="Liu J."/>
            <person name="Shao H."/>
            <person name="Ye R."/>
            <person name="Li L."/>
            <person name="Wei W."/>
            <person name="Wang X."/>
            <person name="Wang C."/>
            <person name="Huo Q."/>
            <person name="Li W."/>
            <person name="Guo W."/>
            <person name="Chen H."/>
            <person name="Chen S."/>
            <person name="Zhou L."/>
            <person name="Zhou L."/>
            <person name="Ni X."/>
            <person name="Tian J."/>
            <person name="Zhou Y."/>
            <person name="Sheng Y."/>
            <person name="Liu T."/>
            <person name="Pan Y."/>
            <person name="Xia L."/>
            <person name="Li J."/>
            <person name="Zhao F."/>
            <person name="Cao W."/>
        </authorList>
    </citation>
    <scope>NUCLEOTIDE SEQUENCE</scope>
    <source>
        <strain evidence="17">Rsan-2018</strain>
        <tissue evidence="17">Larvae</tissue>
    </source>
</reference>
<evidence type="ECO:0000256" key="13">
    <source>
        <dbReference type="ARBA" id="ARBA00042316"/>
    </source>
</evidence>
<evidence type="ECO:0000256" key="1">
    <source>
        <dbReference type="ARBA" id="ARBA00004123"/>
    </source>
</evidence>
<keyword evidence="9" id="KW-0067">ATP-binding</keyword>
<evidence type="ECO:0000256" key="14">
    <source>
        <dbReference type="ARBA" id="ARBA00042401"/>
    </source>
</evidence>
<evidence type="ECO:0000256" key="15">
    <source>
        <dbReference type="SAM" id="MobiDB-lite"/>
    </source>
</evidence>
<dbReference type="GO" id="GO:0005634">
    <property type="term" value="C:nucleus"/>
    <property type="evidence" value="ECO:0007669"/>
    <property type="project" value="UniProtKB-SubCell"/>
</dbReference>
<dbReference type="VEuPathDB" id="VectorBase:RSAN_044962"/>
<keyword evidence="18" id="KW-1185">Reference proteome</keyword>
<evidence type="ECO:0000313" key="17">
    <source>
        <dbReference type="EMBL" id="KAH7951402.1"/>
    </source>
</evidence>
<evidence type="ECO:0000256" key="7">
    <source>
        <dbReference type="ARBA" id="ARBA00022741"/>
    </source>
</evidence>
<evidence type="ECO:0000259" key="16">
    <source>
        <dbReference type="PROSITE" id="PS50127"/>
    </source>
</evidence>
<protein>
    <recommendedName>
        <fullName evidence="11">Ubiquitin-conjugating enzyme E2 Z</fullName>
        <ecNumber evidence="3">2.3.2.23</ecNumber>
    </recommendedName>
    <alternativeName>
        <fullName evidence="12">E2 ubiquitin-conjugating enzyme Z</fullName>
    </alternativeName>
    <alternativeName>
        <fullName evidence="14">Ubiquitin carrier protein Z</fullName>
    </alternativeName>
    <alternativeName>
        <fullName evidence="13">Ubiquitin-protein ligase Z</fullName>
    </alternativeName>
</protein>
<dbReference type="InterPro" id="IPR000608">
    <property type="entry name" value="UBC"/>
</dbReference>
<dbReference type="GO" id="GO:0004869">
    <property type="term" value="F:cysteine-type endopeptidase inhibitor activity"/>
    <property type="evidence" value="ECO:0007669"/>
    <property type="project" value="TreeGrafter"/>
</dbReference>
<evidence type="ECO:0000256" key="10">
    <source>
        <dbReference type="ARBA" id="ARBA00023242"/>
    </source>
</evidence>
<dbReference type="EMBL" id="JABSTV010001251">
    <property type="protein sequence ID" value="KAH7951402.1"/>
    <property type="molecule type" value="Genomic_DNA"/>
</dbReference>
<dbReference type="GO" id="GO:0005737">
    <property type="term" value="C:cytoplasm"/>
    <property type="evidence" value="ECO:0007669"/>
    <property type="project" value="UniProtKB-SubCell"/>
</dbReference>
<dbReference type="SUPFAM" id="SSF54495">
    <property type="entry name" value="UBC-like"/>
    <property type="match status" value="1"/>
</dbReference>
<dbReference type="Gene3D" id="3.10.110.10">
    <property type="entry name" value="Ubiquitin Conjugating Enzyme"/>
    <property type="match status" value="1"/>
</dbReference>
<feature type="compositionally biased region" description="Polar residues" evidence="15">
    <location>
        <begin position="441"/>
        <end position="461"/>
    </location>
</feature>
<comment type="caution">
    <text evidence="17">The sequence shown here is derived from an EMBL/GenBank/DDBJ whole genome shotgun (WGS) entry which is preliminary data.</text>
</comment>
<sequence length="482" mass="54233">MSKAMASSLMDLVQEHQDAQAKAARNPPNFWDPISYEFEEPTPQCLLRAKRDIMDIYTQPPPGIHALVLGPFDTPYEGGFFHFIMKCPPDYPIQPPRVRLMTTDGGRVRFNPNLYNNGKVCLSILGTWVGPAWSPAQCIASVLVSIQSLMTENPYYNEPGYESVCSLHRCFVSANMGRRRWPGEAARYNTIIQHETIRVAVCNTVEACLQGNSPCPAPLREVILKSFPDFYNTYENVVKSHLHLSGSPMNEAAWDPPLLLQNKRMEWVDKYKYLGVTVSTNYVCGYKEELHAKALSHRAFLGSRALWAFSPYKVTRELAVPALTSRYRVEAIRLMASLQRNTREKVQESVRGVETERWRESGQAKRALALYLEGKTNIDKEAFNDNSRDSWLLCEARSGALMTCSLPSWTQHAPCARTQKRQSNIVLEWTGLHPAVPDAQDSGTSGQNATDVTNNNSTLSRALSFRGNGEPPSWEAVEAVKR</sequence>
<dbReference type="Proteomes" id="UP000821837">
    <property type="component" value="Chromosome 5"/>
</dbReference>
<dbReference type="EC" id="2.3.2.23" evidence="3"/>
<evidence type="ECO:0000256" key="4">
    <source>
        <dbReference type="ARBA" id="ARBA00022490"/>
    </source>
</evidence>
<evidence type="ECO:0000256" key="6">
    <source>
        <dbReference type="ARBA" id="ARBA00022703"/>
    </source>
</evidence>
<dbReference type="GO" id="GO:0005524">
    <property type="term" value="F:ATP binding"/>
    <property type="evidence" value="ECO:0007669"/>
    <property type="project" value="UniProtKB-KW"/>
</dbReference>